<dbReference type="WBParaSite" id="NBR_0000825401-mRNA-1">
    <property type="protein sequence ID" value="NBR_0000825401-mRNA-1"/>
    <property type="gene ID" value="NBR_0000825401"/>
</dbReference>
<dbReference type="OMA" id="PVEGPKM"/>
<dbReference type="EMBL" id="UYSL01019981">
    <property type="protein sequence ID" value="VDL71844.1"/>
    <property type="molecule type" value="Genomic_DNA"/>
</dbReference>
<feature type="domain" description="Letm1 RBD" evidence="2">
    <location>
        <begin position="140"/>
        <end position="230"/>
    </location>
</feature>
<dbReference type="Pfam" id="PF07766">
    <property type="entry name" value="LETM1_RBD"/>
    <property type="match status" value="1"/>
</dbReference>
<evidence type="ECO:0000313" key="3">
    <source>
        <dbReference type="EMBL" id="VDL71844.1"/>
    </source>
</evidence>
<dbReference type="Proteomes" id="UP000271162">
    <property type="component" value="Unassembled WGS sequence"/>
</dbReference>
<proteinExistence type="predicted"/>
<dbReference type="AlphaFoldDB" id="A0A0N4XYS2"/>
<protein>
    <submittedName>
        <fullName evidence="5">LETM1 domain-containing protein</fullName>
    </submittedName>
</protein>
<accession>A0A0N4XYS2</accession>
<dbReference type="InterPro" id="IPR033122">
    <property type="entry name" value="LETM1-like_RBD"/>
</dbReference>
<evidence type="ECO:0000256" key="1">
    <source>
        <dbReference type="SAM" id="MobiDB-lite"/>
    </source>
</evidence>
<gene>
    <name evidence="3" type="ORF">NBR_LOCUS8255</name>
</gene>
<keyword evidence="4" id="KW-1185">Reference proteome</keyword>
<name>A0A0N4XYS2_NIPBR</name>
<dbReference type="GO" id="GO:0043022">
    <property type="term" value="F:ribosome binding"/>
    <property type="evidence" value="ECO:0007669"/>
    <property type="project" value="InterPro"/>
</dbReference>
<reference evidence="3 4" key="2">
    <citation type="submission" date="2018-11" db="EMBL/GenBank/DDBJ databases">
        <authorList>
            <consortium name="Pathogen Informatics"/>
        </authorList>
    </citation>
    <scope>NUCLEOTIDE SEQUENCE [LARGE SCALE GENOMIC DNA]</scope>
</reference>
<sequence>MLAPRHALQMASRSFISRESVLLSVSASSHPRRWTSAGPPPPTPSKPGSFSDKYDKFLSRWPKVYAIHRMVVDGSRWCFADIKTYIRLKRELSNARQLDSLSVPELEVLVQLDIERSLANTGLADVLGNPTSVDKVRQHKVEELNFETLVALAALHSIYPLPGVRNRFAQRCKAMRQLDKIMANNLESFTERQLHFHLFIRRINVEANATDSDLRKTLRKWIQFTRNVDDVAYLCAPIFFNQRKS</sequence>
<evidence type="ECO:0000313" key="4">
    <source>
        <dbReference type="Proteomes" id="UP000271162"/>
    </source>
</evidence>
<dbReference type="STRING" id="27835.A0A0N4XYS2"/>
<evidence type="ECO:0000259" key="2">
    <source>
        <dbReference type="Pfam" id="PF07766"/>
    </source>
</evidence>
<evidence type="ECO:0000313" key="5">
    <source>
        <dbReference type="WBParaSite" id="NBR_0000825401-mRNA-1"/>
    </source>
</evidence>
<feature type="region of interest" description="Disordered" evidence="1">
    <location>
        <begin position="30"/>
        <end position="49"/>
    </location>
</feature>
<organism evidence="5">
    <name type="scientific">Nippostrongylus brasiliensis</name>
    <name type="common">Rat hookworm</name>
    <dbReference type="NCBI Taxonomy" id="27835"/>
    <lineage>
        <taxon>Eukaryota</taxon>
        <taxon>Metazoa</taxon>
        <taxon>Ecdysozoa</taxon>
        <taxon>Nematoda</taxon>
        <taxon>Chromadorea</taxon>
        <taxon>Rhabditida</taxon>
        <taxon>Rhabditina</taxon>
        <taxon>Rhabditomorpha</taxon>
        <taxon>Strongyloidea</taxon>
        <taxon>Heligmosomidae</taxon>
        <taxon>Nippostrongylus</taxon>
    </lineage>
</organism>
<reference evidence="5" key="1">
    <citation type="submission" date="2017-02" db="UniProtKB">
        <authorList>
            <consortium name="WormBaseParasite"/>
        </authorList>
    </citation>
    <scope>IDENTIFICATION</scope>
</reference>